<evidence type="ECO:0000313" key="4">
    <source>
        <dbReference type="Proteomes" id="UP001259832"/>
    </source>
</evidence>
<dbReference type="Proteomes" id="UP001259832">
    <property type="component" value="Unassembled WGS sequence"/>
</dbReference>
<evidence type="ECO:0000256" key="2">
    <source>
        <dbReference type="SAM" id="MobiDB-lite"/>
    </source>
</evidence>
<feature type="coiled-coil region" evidence="1">
    <location>
        <begin position="277"/>
        <end position="311"/>
    </location>
</feature>
<feature type="compositionally biased region" description="Low complexity" evidence="2">
    <location>
        <begin position="197"/>
        <end position="214"/>
    </location>
</feature>
<organism evidence="3 4">
    <name type="scientific">Phytophthora citrophthora</name>
    <dbReference type="NCBI Taxonomy" id="4793"/>
    <lineage>
        <taxon>Eukaryota</taxon>
        <taxon>Sar</taxon>
        <taxon>Stramenopiles</taxon>
        <taxon>Oomycota</taxon>
        <taxon>Peronosporomycetes</taxon>
        <taxon>Peronosporales</taxon>
        <taxon>Peronosporaceae</taxon>
        <taxon>Phytophthora</taxon>
    </lineage>
</organism>
<dbReference type="EMBL" id="JASMQC010000022">
    <property type="protein sequence ID" value="KAK1935823.1"/>
    <property type="molecule type" value="Genomic_DNA"/>
</dbReference>
<evidence type="ECO:0000256" key="1">
    <source>
        <dbReference type="SAM" id="Coils"/>
    </source>
</evidence>
<sequence>MLWRLRSGSDLLASTEARNRNCRCWVDKAHNQPAVLYMQTRQSLVDSHICPPVRRLQTAGHDKAFTPQGRLFPLFRPRRAQSSSKAGTRLLQLLHVSGVYGLRRVDCQPERRKRELCLYRIECPMSFSYVSDDPSRLSVDDVLGLIDWKELETVLASPDDTSRPPLPVNVSMDVEPLPVVGTNAKRAPPRRNRKNSRSSATATPTAQQPVAATPAGPPVKKKRIRREIVELKFLRGKVVELEEELRKLQLGFSTSPPIDGEPVPLENIMPSVWTSMAGRQLKDRMRAERENQELRNMLQDQLKIAQGLEDTLKQLPPTQGQSNEPSLTLPPEIFGPSSTETLAESMAHLERSYLSVDEAFTTEGVDNLEMDNHDIKAILHPAYGTCIRFTTRIAMPFNYDVTSRAMWRFITEEGLISLASSFNKIYTTKDIQAHCFAFRLPDSEPAKDYWLNQVVRKHVERNRMVIVGRSTIHPSVKDNSHPTGVSFIDDARVIISDCSNNGIPQTCVKACVYLVPDFGPSNSDQTVGINELLEFFIKSASPVILRCREMILAMLTQEAEVVKQTEVRL</sequence>
<dbReference type="PANTHER" id="PTHR35796">
    <property type="entry name" value="HYPOTHETICAL CYTOSOLIC PROTEIN"/>
    <property type="match status" value="1"/>
</dbReference>
<proteinExistence type="predicted"/>
<dbReference type="AlphaFoldDB" id="A0AAD9GC29"/>
<feature type="region of interest" description="Disordered" evidence="2">
    <location>
        <begin position="177"/>
        <end position="219"/>
    </location>
</feature>
<evidence type="ECO:0008006" key="5">
    <source>
        <dbReference type="Google" id="ProtNLM"/>
    </source>
</evidence>
<comment type="caution">
    <text evidence="3">The sequence shown here is derived from an EMBL/GenBank/DDBJ whole genome shotgun (WGS) entry which is preliminary data.</text>
</comment>
<dbReference type="PANTHER" id="PTHR35796:SF3">
    <property type="entry name" value="BHLH DOMAIN-CONTAINING PROTEIN"/>
    <property type="match status" value="1"/>
</dbReference>
<feature type="compositionally biased region" description="Basic residues" evidence="2">
    <location>
        <begin position="187"/>
        <end position="196"/>
    </location>
</feature>
<keyword evidence="4" id="KW-1185">Reference proteome</keyword>
<protein>
    <recommendedName>
        <fullName evidence="5">M96 mating-specific protein family</fullName>
    </recommendedName>
</protein>
<gene>
    <name evidence="3" type="ORF">P3T76_010517</name>
</gene>
<accession>A0AAD9GC29</accession>
<keyword evidence="1" id="KW-0175">Coiled coil</keyword>
<evidence type="ECO:0000313" key="3">
    <source>
        <dbReference type="EMBL" id="KAK1935823.1"/>
    </source>
</evidence>
<reference evidence="3" key="1">
    <citation type="submission" date="2023-08" db="EMBL/GenBank/DDBJ databases">
        <title>Reference Genome Resource for the Citrus Pathogen Phytophthora citrophthora.</title>
        <authorList>
            <person name="Moller H."/>
            <person name="Coetzee B."/>
            <person name="Rose L.J."/>
            <person name="Van Niekerk J.M."/>
        </authorList>
    </citation>
    <scope>NUCLEOTIDE SEQUENCE</scope>
    <source>
        <strain evidence="3">STE-U-9442</strain>
    </source>
</reference>
<name>A0AAD9GC29_9STRA</name>
<feature type="coiled-coil region" evidence="1">
    <location>
        <begin position="224"/>
        <end position="251"/>
    </location>
</feature>